<evidence type="ECO:0000313" key="5">
    <source>
        <dbReference type="Proteomes" id="UP000298390"/>
    </source>
</evidence>
<organism evidence="4 5">
    <name type="scientific">Rhodofomes roseus</name>
    <dbReference type="NCBI Taxonomy" id="34475"/>
    <lineage>
        <taxon>Eukaryota</taxon>
        <taxon>Fungi</taxon>
        <taxon>Dikarya</taxon>
        <taxon>Basidiomycota</taxon>
        <taxon>Agaricomycotina</taxon>
        <taxon>Agaricomycetes</taxon>
        <taxon>Polyporales</taxon>
        <taxon>Rhodofomes</taxon>
    </lineage>
</organism>
<feature type="region of interest" description="Disordered" evidence="2">
    <location>
        <begin position="51"/>
        <end position="75"/>
    </location>
</feature>
<dbReference type="InterPro" id="IPR045913">
    <property type="entry name" value="TBC20/Gyp8-like"/>
</dbReference>
<dbReference type="SMART" id="SM00164">
    <property type="entry name" value="TBC"/>
    <property type="match status" value="1"/>
</dbReference>
<dbReference type="GO" id="GO:0005096">
    <property type="term" value="F:GTPase activator activity"/>
    <property type="evidence" value="ECO:0007669"/>
    <property type="project" value="UniProtKB-KW"/>
</dbReference>
<evidence type="ECO:0000256" key="2">
    <source>
        <dbReference type="SAM" id="MobiDB-lite"/>
    </source>
</evidence>
<evidence type="ECO:0000313" key="4">
    <source>
        <dbReference type="EMBL" id="TFY60730.1"/>
    </source>
</evidence>
<dbReference type="PROSITE" id="PS50086">
    <property type="entry name" value="TBC_RABGAP"/>
    <property type="match status" value="1"/>
</dbReference>
<name>A0A4Y9YFG0_9APHY</name>
<dbReference type="Gene3D" id="1.10.472.80">
    <property type="entry name" value="Ypt/Rab-GAP domain of gyp1p, domain 3"/>
    <property type="match status" value="1"/>
</dbReference>
<feature type="region of interest" description="Disordered" evidence="2">
    <location>
        <begin position="1"/>
        <end position="33"/>
    </location>
</feature>
<feature type="compositionally biased region" description="Basic and acidic residues" evidence="2">
    <location>
        <begin position="413"/>
        <end position="424"/>
    </location>
</feature>
<keyword evidence="1" id="KW-0343">GTPase activation</keyword>
<dbReference type="InterPro" id="IPR000195">
    <property type="entry name" value="Rab-GAP-TBC_dom"/>
</dbReference>
<dbReference type="SUPFAM" id="SSF47923">
    <property type="entry name" value="Ypt/Rab-GAP domain of gyp1p"/>
    <property type="match status" value="1"/>
</dbReference>
<feature type="region of interest" description="Disordered" evidence="2">
    <location>
        <begin position="409"/>
        <end position="432"/>
    </location>
</feature>
<feature type="compositionally biased region" description="Basic residues" evidence="2">
    <location>
        <begin position="538"/>
        <end position="555"/>
    </location>
</feature>
<comment type="caution">
    <text evidence="4">The sequence shown here is derived from an EMBL/GenBank/DDBJ whole genome shotgun (WGS) entry which is preliminary data.</text>
</comment>
<accession>A0A4Y9YFG0</accession>
<feature type="domain" description="Rab-GAP TBC" evidence="3">
    <location>
        <begin position="30"/>
        <end position="239"/>
    </location>
</feature>
<feature type="region of interest" description="Disordered" evidence="2">
    <location>
        <begin position="359"/>
        <end position="385"/>
    </location>
</feature>
<feature type="compositionally biased region" description="Acidic residues" evidence="2">
    <location>
        <begin position="523"/>
        <end position="534"/>
    </location>
</feature>
<dbReference type="Gene3D" id="1.10.8.1310">
    <property type="match status" value="1"/>
</dbReference>
<dbReference type="EMBL" id="SEKV01000240">
    <property type="protein sequence ID" value="TFY60730.1"/>
    <property type="molecule type" value="Genomic_DNA"/>
</dbReference>
<feature type="compositionally biased region" description="Polar residues" evidence="2">
    <location>
        <begin position="361"/>
        <end position="378"/>
    </location>
</feature>
<sequence>MSDGEAVERATPTSASPDWDALRKRSLGPHGFGDERKTLWPQLLHVNLAEASAPKADTSSEPPPVVEDASGSEDPQISADIDEALAHRDERQIGLDTNRSFVLYPVDEGPDRERLKQQLHELIVSVFRKRRHLNYFQGYHDIVSVLFLTLPPELQAPSVEKMSLHRVRDAMGMTLEPVVGLLRITKRLLQAVDPDFSSIVDQTSPLPYFALSNILTLLSHDVPSLPLIQHIFDYLLCRQPIAVVYLVTAVRLIPRGLASIVLTLGRGGQIIMSRRDEVRQLTQEGDDGMIHSVLSTLPDLYEEDEHAIPDEAPSKGAAHELHEPVAASPAGPPDAMPVAEPSTDASNIVTEEQQHVDFSDDTTAVTSVSAMSDTSSTVGDEESITVNESDVEEDNIINEKATTMTTPLCSSTEMEHPSPDHPSDQPEQQSDLLEKHPLSRASTITESDDSPPRPRVSLTSLLIQADDLYARFPPSHPSIALATIMGPQSVMLTWSSDPSELPSDDDAELMVTKPELVVLPYIEPDDEVESDDEGASPRGKRRARDRDRARRRLKKPRHLVLQRKTMVAGAVLVLGVAVAVYGLQNGGAAGLFRGFAEGQRERHSMGREWKRMSSFVGGVVIGVGERIFEPLLHGL</sequence>
<dbReference type="AlphaFoldDB" id="A0A4Y9YFG0"/>
<dbReference type="Proteomes" id="UP000298390">
    <property type="component" value="Unassembled WGS sequence"/>
</dbReference>
<reference evidence="4 5" key="1">
    <citation type="submission" date="2019-01" db="EMBL/GenBank/DDBJ databases">
        <title>Genome sequencing of the rare red list fungi Fomitopsis rosea.</title>
        <authorList>
            <person name="Buettner E."/>
            <person name="Kellner H."/>
        </authorList>
    </citation>
    <scope>NUCLEOTIDE SEQUENCE [LARGE SCALE GENOMIC DNA]</scope>
    <source>
        <strain evidence="4 5">DSM 105464</strain>
    </source>
</reference>
<protein>
    <recommendedName>
        <fullName evidence="3">Rab-GAP TBC domain-containing protein</fullName>
    </recommendedName>
</protein>
<gene>
    <name evidence="4" type="ORF">EVJ58_g4963</name>
</gene>
<dbReference type="GO" id="GO:0006888">
    <property type="term" value="P:endoplasmic reticulum to Golgi vesicle-mediated transport"/>
    <property type="evidence" value="ECO:0007669"/>
    <property type="project" value="TreeGrafter"/>
</dbReference>
<dbReference type="InterPro" id="IPR035969">
    <property type="entry name" value="Rab-GAP_TBC_sf"/>
</dbReference>
<evidence type="ECO:0000259" key="3">
    <source>
        <dbReference type="PROSITE" id="PS50086"/>
    </source>
</evidence>
<dbReference type="STRING" id="34475.A0A4Y9YFG0"/>
<dbReference type="PANTHER" id="PTHR20913">
    <property type="entry name" value="TBC1 DOMAIN FAMILY MEMBER 20/GTPASE"/>
    <property type="match status" value="1"/>
</dbReference>
<evidence type="ECO:0000256" key="1">
    <source>
        <dbReference type="ARBA" id="ARBA00022468"/>
    </source>
</evidence>
<feature type="region of interest" description="Disordered" evidence="2">
    <location>
        <begin position="521"/>
        <end position="555"/>
    </location>
</feature>
<dbReference type="Pfam" id="PF00566">
    <property type="entry name" value="RabGAP-TBC"/>
    <property type="match status" value="1"/>
</dbReference>
<dbReference type="GO" id="GO:0005789">
    <property type="term" value="C:endoplasmic reticulum membrane"/>
    <property type="evidence" value="ECO:0007669"/>
    <property type="project" value="TreeGrafter"/>
</dbReference>
<proteinExistence type="predicted"/>
<dbReference type="PANTHER" id="PTHR20913:SF7">
    <property type="entry name" value="RE60063P"/>
    <property type="match status" value="1"/>
</dbReference>